<dbReference type="InterPro" id="IPR043519">
    <property type="entry name" value="NT_sf"/>
</dbReference>
<evidence type="ECO:0000313" key="1">
    <source>
        <dbReference type="EMBL" id="SFV27407.1"/>
    </source>
</evidence>
<dbReference type="InterPro" id="IPR036390">
    <property type="entry name" value="WH_DNA-bd_sf"/>
</dbReference>
<dbReference type="SUPFAM" id="SSF46785">
    <property type="entry name" value="Winged helix' DNA-binding domain"/>
    <property type="match status" value="1"/>
</dbReference>
<protein>
    <recommendedName>
        <fullName evidence="3">Transcriptional regulator</fullName>
    </recommendedName>
</protein>
<organism evidence="1 2">
    <name type="scientific">Thermoflavifilum thermophilum</name>
    <dbReference type="NCBI Taxonomy" id="1393122"/>
    <lineage>
        <taxon>Bacteria</taxon>
        <taxon>Pseudomonadati</taxon>
        <taxon>Bacteroidota</taxon>
        <taxon>Chitinophagia</taxon>
        <taxon>Chitinophagales</taxon>
        <taxon>Chitinophagaceae</taxon>
        <taxon>Thermoflavifilum</taxon>
    </lineage>
</organism>
<dbReference type="Gene3D" id="3.30.460.10">
    <property type="entry name" value="Beta Polymerase, domain 2"/>
    <property type="match status" value="1"/>
</dbReference>
<accession>A0A1I7MYA2</accession>
<keyword evidence="2" id="KW-1185">Reference proteome</keyword>
<dbReference type="InterPro" id="IPR036388">
    <property type="entry name" value="WH-like_DNA-bd_sf"/>
</dbReference>
<evidence type="ECO:0000313" key="2">
    <source>
        <dbReference type="Proteomes" id="UP000199537"/>
    </source>
</evidence>
<dbReference type="EMBL" id="FPCJ01000001">
    <property type="protein sequence ID" value="SFV27407.1"/>
    <property type="molecule type" value="Genomic_DNA"/>
</dbReference>
<sequence>MLDSFISSQTRLKLLLRLFLNPASEGYLRGMAEEFHQSTNAIRVELNRFEEAGMLVSETRGNKKIYRANTAHPLYPDIRNILMKYVGLDQVLKEVIERIGRLEKVYLAGDYAVGKDSGIIDLIFVGKIDKSYLMKLIDRAEKMIHRKIRFLNYDEEEWKQNHRSVPDREKFLLLWEKE</sequence>
<gene>
    <name evidence="1" type="ORF">SAMN05660895_0104</name>
</gene>
<proteinExistence type="predicted"/>
<reference evidence="2" key="1">
    <citation type="submission" date="2016-10" db="EMBL/GenBank/DDBJ databases">
        <authorList>
            <person name="Varghese N."/>
            <person name="Submissions S."/>
        </authorList>
    </citation>
    <scope>NUCLEOTIDE SEQUENCE [LARGE SCALE GENOMIC DNA]</scope>
    <source>
        <strain evidence="2">DSM 14807</strain>
    </source>
</reference>
<dbReference type="STRING" id="1393122.SAMN05660895_0104"/>
<name>A0A1I7MYA2_9BACT</name>
<dbReference type="AlphaFoldDB" id="A0A1I7MYA2"/>
<dbReference type="Gene3D" id="1.10.10.10">
    <property type="entry name" value="Winged helix-like DNA-binding domain superfamily/Winged helix DNA-binding domain"/>
    <property type="match status" value="1"/>
</dbReference>
<dbReference type="Proteomes" id="UP000199537">
    <property type="component" value="Unassembled WGS sequence"/>
</dbReference>
<dbReference type="OrthoDB" id="9793352at2"/>
<evidence type="ECO:0008006" key="3">
    <source>
        <dbReference type="Google" id="ProtNLM"/>
    </source>
</evidence>